<protein>
    <recommendedName>
        <fullName evidence="1">Transglutaminase-like domain-containing protein</fullName>
    </recommendedName>
</protein>
<feature type="domain" description="Transglutaminase-like" evidence="1">
    <location>
        <begin position="224"/>
        <end position="292"/>
    </location>
</feature>
<dbReference type="GeneID" id="30680406"/>
<proteinExistence type="predicted"/>
<dbReference type="Proteomes" id="UP000060778">
    <property type="component" value="Chromosome"/>
</dbReference>
<evidence type="ECO:0000313" key="3">
    <source>
        <dbReference type="Proteomes" id="UP000060778"/>
    </source>
</evidence>
<dbReference type="SUPFAM" id="SSF54001">
    <property type="entry name" value="Cysteine proteinases"/>
    <property type="match status" value="1"/>
</dbReference>
<reference evidence="2 3" key="1">
    <citation type="submission" date="2013-11" db="EMBL/GenBank/DDBJ databases">
        <title>Comparative genomics of Ignicoccus.</title>
        <authorList>
            <person name="Podar M."/>
        </authorList>
    </citation>
    <scope>NUCLEOTIDE SEQUENCE [LARGE SCALE GENOMIC DNA]</scope>
    <source>
        <strain evidence="2 3">DSM 13165</strain>
    </source>
</reference>
<dbReference type="RefSeq" id="WP_075049948.1">
    <property type="nucleotide sequence ID" value="NZ_CP006867.1"/>
</dbReference>
<dbReference type="Pfam" id="PF01841">
    <property type="entry name" value="Transglut_core"/>
    <property type="match status" value="1"/>
</dbReference>
<sequence>MIKLVVALLVSMTLAYLGTAFVKPVSSGAIASGNVLEIPFSWDARSHSTVLAVVSPPHAKYLRVASFDKYQDGKWVRTGGSFDALRQGGEEFTVAITPFSVFLYPAFPVPQPAPGWAPSVVNGRLSGDTVTTSAMRLKVKVVYSDPYPYEEFPALSVTVNSILGEKAQWSTPRVINLANELLEKFRYRPLRALLNYLTNWLRGDYQYSLYYSGAPGGDPVDWFLFQSKVGMCVHFASAAAVLLNDMGIKARVVYGYAVSYINGNVRTFVTPTHLWVEVWVPGYGWVPWDPSPPQAIELGSPQVIAPTGGVQPPSQGTQVRTPLGSKGPGEVNWNLSGAFTNVLIAAGGLAVTYMTLRDFIADWIFRWPVAFRKCVERKIGKRGLTLREVAEITGIEELKEAQLKYLREGKWIRKGIWKALKWCLRR</sequence>
<dbReference type="InterPro" id="IPR038765">
    <property type="entry name" value="Papain-like_cys_pep_sf"/>
</dbReference>
<gene>
    <name evidence="2" type="ORF">EYM_05105</name>
</gene>
<dbReference type="AlphaFoldDB" id="A0A0U3E3R3"/>
<dbReference type="OrthoDB" id="29234at2157"/>
<evidence type="ECO:0000313" key="2">
    <source>
        <dbReference type="EMBL" id="ALU12555.1"/>
    </source>
</evidence>
<dbReference type="KEGG" id="iis:EYM_05105"/>
<dbReference type="Gene3D" id="3.10.620.30">
    <property type="match status" value="1"/>
</dbReference>
<dbReference type="PANTHER" id="PTHR42736">
    <property type="entry name" value="PROTEIN-GLUTAMINE GAMMA-GLUTAMYLTRANSFERASE"/>
    <property type="match status" value="1"/>
</dbReference>
<dbReference type="PANTHER" id="PTHR42736:SF1">
    <property type="entry name" value="PROTEIN-GLUTAMINE GAMMA-GLUTAMYLTRANSFERASE"/>
    <property type="match status" value="1"/>
</dbReference>
<dbReference type="InterPro" id="IPR002931">
    <property type="entry name" value="Transglutaminase-like"/>
</dbReference>
<dbReference type="EMBL" id="CP006867">
    <property type="protein sequence ID" value="ALU12555.1"/>
    <property type="molecule type" value="Genomic_DNA"/>
</dbReference>
<organism evidence="2 3">
    <name type="scientific">Ignicoccus islandicus DSM 13165</name>
    <dbReference type="NCBI Taxonomy" id="940295"/>
    <lineage>
        <taxon>Archaea</taxon>
        <taxon>Thermoproteota</taxon>
        <taxon>Thermoprotei</taxon>
        <taxon>Desulfurococcales</taxon>
        <taxon>Desulfurococcaceae</taxon>
        <taxon>Ignicoccus</taxon>
    </lineage>
</organism>
<dbReference type="STRING" id="940295.EYM_05105"/>
<keyword evidence="3" id="KW-1185">Reference proteome</keyword>
<accession>A0A0U3E3R3</accession>
<dbReference type="InterPro" id="IPR052901">
    <property type="entry name" value="Bact_TGase-like"/>
</dbReference>
<dbReference type="SMART" id="SM00460">
    <property type="entry name" value="TGc"/>
    <property type="match status" value="1"/>
</dbReference>
<name>A0A0U3E3R3_9CREN</name>
<evidence type="ECO:0000259" key="1">
    <source>
        <dbReference type="SMART" id="SM00460"/>
    </source>
</evidence>